<organism evidence="1 2">
    <name type="scientific">Phormidium nigroviride PCC 7112</name>
    <dbReference type="NCBI Taxonomy" id="179408"/>
    <lineage>
        <taxon>Bacteria</taxon>
        <taxon>Bacillati</taxon>
        <taxon>Cyanobacteriota</taxon>
        <taxon>Cyanophyceae</taxon>
        <taxon>Oscillatoriophycideae</taxon>
        <taxon>Oscillatoriales</taxon>
        <taxon>Oscillatoriaceae</taxon>
        <taxon>Phormidium</taxon>
    </lineage>
</organism>
<dbReference type="HOGENOM" id="CLU_1659013_0_0_3"/>
<evidence type="ECO:0000313" key="1">
    <source>
        <dbReference type="EMBL" id="AFZ10973.1"/>
    </source>
</evidence>
<proteinExistence type="predicted"/>
<keyword evidence="2" id="KW-1185">Reference proteome</keyword>
<gene>
    <name evidence="1" type="ORF">Osc7112_6893</name>
</gene>
<keyword evidence="1" id="KW-0614">Plasmid</keyword>
<dbReference type="KEGG" id="oni:Osc7112_6893"/>
<dbReference type="RefSeq" id="WP_015211847.1">
    <property type="nucleotide sequence ID" value="NC_019764.1"/>
</dbReference>
<dbReference type="AlphaFoldDB" id="K9VSD1"/>
<accession>K9VSD1</accession>
<dbReference type="Proteomes" id="UP000010478">
    <property type="component" value="Plasmid pOSC7112.04"/>
</dbReference>
<sequence>MSAYIILRIEYLQSLMMQIGYKLQHIQHYEHLFHNVSKERQKARKLDRVGLLFAKYGHRAIEALNELDKSFKDAGVAFDLSHTSAKSIVADLEMEFVKKASDGTPQEKVSQAVQAAGVVSKDLRKGQNLDLEVMQSSWKELAIKVLARIPSLLNQPKSE</sequence>
<name>K9VSD1_9CYAN</name>
<protein>
    <submittedName>
        <fullName evidence="1">Uncharacterized protein</fullName>
    </submittedName>
</protein>
<dbReference type="EMBL" id="CP003618">
    <property type="protein sequence ID" value="AFZ10973.1"/>
    <property type="molecule type" value="Genomic_DNA"/>
</dbReference>
<reference evidence="1 2" key="1">
    <citation type="submission" date="2012-05" db="EMBL/GenBank/DDBJ databases">
        <title>Finished plasmid 4 of genome of Oscillatoria sp. PCC 7112.</title>
        <authorList>
            <consortium name="US DOE Joint Genome Institute"/>
            <person name="Gugger M."/>
            <person name="Coursin T."/>
            <person name="Rippka R."/>
            <person name="Tandeau De Marsac N."/>
            <person name="Huntemann M."/>
            <person name="Wei C.-L."/>
            <person name="Han J."/>
            <person name="Detter J.C."/>
            <person name="Han C."/>
            <person name="Tapia R."/>
            <person name="Davenport K."/>
            <person name="Daligault H."/>
            <person name="Erkkila T."/>
            <person name="Gu W."/>
            <person name="Munk A.C.C."/>
            <person name="Teshima H."/>
            <person name="Xu Y."/>
            <person name="Chain P."/>
            <person name="Chen A."/>
            <person name="Krypides N."/>
            <person name="Mavromatis K."/>
            <person name="Markowitz V."/>
            <person name="Szeto E."/>
            <person name="Ivanova N."/>
            <person name="Mikhailova N."/>
            <person name="Ovchinnikova G."/>
            <person name="Pagani I."/>
            <person name="Pati A."/>
            <person name="Goodwin L."/>
            <person name="Peters L."/>
            <person name="Pitluck S."/>
            <person name="Woyke T."/>
            <person name="Kerfeld C."/>
        </authorList>
    </citation>
    <scope>NUCLEOTIDE SEQUENCE [LARGE SCALE GENOMIC DNA]</scope>
    <source>
        <strain evidence="1 2">PCC 7112</strain>
        <plasmid evidence="1 2">pOSC7112.04</plasmid>
    </source>
</reference>
<geneLocation type="plasmid" evidence="1 2">
    <name>pOSC7112.04</name>
</geneLocation>
<evidence type="ECO:0000313" key="2">
    <source>
        <dbReference type="Proteomes" id="UP000010478"/>
    </source>
</evidence>